<name>A0ABV0Q3A1_9TELE</name>
<sequence>KLKDAVDTHIILIDPSLLLNTEIDNIHVEFQKLLKNLKDNLIKDPNKKETKPVE</sequence>
<accession>A0ABV0Q3A1</accession>
<evidence type="ECO:0000313" key="3">
    <source>
        <dbReference type="Proteomes" id="UP001476798"/>
    </source>
</evidence>
<dbReference type="EMBL" id="JAHRIO010097711">
    <property type="protein sequence ID" value="MEQ2190261.1"/>
    <property type="molecule type" value="Genomic_DNA"/>
</dbReference>
<evidence type="ECO:0000313" key="2">
    <source>
        <dbReference type="EMBL" id="MEQ2190261.1"/>
    </source>
</evidence>
<keyword evidence="3" id="KW-1185">Reference proteome</keyword>
<protein>
    <recommendedName>
        <fullName evidence="1">Laminin subunit beta-4-like alpha-helical domain-containing protein</fullName>
    </recommendedName>
</protein>
<proteinExistence type="predicted"/>
<feature type="domain" description="Laminin subunit beta-4-like alpha-helical" evidence="1">
    <location>
        <begin position="1"/>
        <end position="46"/>
    </location>
</feature>
<comment type="caution">
    <text evidence="2">The sequence shown here is derived from an EMBL/GenBank/DDBJ whole genome shotgun (WGS) entry which is preliminary data.</text>
</comment>
<dbReference type="Proteomes" id="UP001476798">
    <property type="component" value="Unassembled WGS sequence"/>
</dbReference>
<feature type="non-terminal residue" evidence="2">
    <location>
        <position position="54"/>
    </location>
</feature>
<organism evidence="2 3">
    <name type="scientific">Goodea atripinnis</name>
    <dbReference type="NCBI Taxonomy" id="208336"/>
    <lineage>
        <taxon>Eukaryota</taxon>
        <taxon>Metazoa</taxon>
        <taxon>Chordata</taxon>
        <taxon>Craniata</taxon>
        <taxon>Vertebrata</taxon>
        <taxon>Euteleostomi</taxon>
        <taxon>Actinopterygii</taxon>
        <taxon>Neopterygii</taxon>
        <taxon>Teleostei</taxon>
        <taxon>Neoteleostei</taxon>
        <taxon>Acanthomorphata</taxon>
        <taxon>Ovalentaria</taxon>
        <taxon>Atherinomorphae</taxon>
        <taxon>Cyprinodontiformes</taxon>
        <taxon>Goodeidae</taxon>
        <taxon>Goodea</taxon>
    </lineage>
</organism>
<gene>
    <name evidence="2" type="ORF">GOODEAATRI_033968</name>
</gene>
<feature type="non-terminal residue" evidence="2">
    <location>
        <position position="1"/>
    </location>
</feature>
<reference evidence="2 3" key="1">
    <citation type="submission" date="2021-06" db="EMBL/GenBank/DDBJ databases">
        <authorList>
            <person name="Palmer J.M."/>
        </authorList>
    </citation>
    <scope>NUCLEOTIDE SEQUENCE [LARGE SCALE GENOMIC DNA]</scope>
    <source>
        <strain evidence="2 3">GA_2019</strain>
        <tissue evidence="2">Muscle</tissue>
    </source>
</reference>
<dbReference type="Pfam" id="PF24999">
    <property type="entry name" value="LAMB4"/>
    <property type="match status" value="1"/>
</dbReference>
<evidence type="ECO:0000259" key="1">
    <source>
        <dbReference type="Pfam" id="PF24999"/>
    </source>
</evidence>
<dbReference type="InterPro" id="IPR056860">
    <property type="entry name" value="LAMB4_dom"/>
</dbReference>